<comment type="cofactor">
    <cofactor evidence="1 6">
        <name>heme</name>
        <dbReference type="ChEBI" id="CHEBI:30413"/>
    </cofactor>
</comment>
<keyword evidence="3 6" id="KW-0349">Heme</keyword>
<dbReference type="CDD" id="cd11058">
    <property type="entry name" value="CYP60B-like"/>
    <property type="match status" value="1"/>
</dbReference>
<evidence type="ECO:0000313" key="8">
    <source>
        <dbReference type="EMBL" id="KAF2823032.1"/>
    </source>
</evidence>
<evidence type="ECO:0000256" key="4">
    <source>
        <dbReference type="ARBA" id="ARBA00022723"/>
    </source>
</evidence>
<dbReference type="PRINTS" id="PR00385">
    <property type="entry name" value="P450"/>
</dbReference>
<evidence type="ECO:0000313" key="9">
    <source>
        <dbReference type="Proteomes" id="UP000799424"/>
    </source>
</evidence>
<organism evidence="8 9">
    <name type="scientific">Ophiobolus disseminans</name>
    <dbReference type="NCBI Taxonomy" id="1469910"/>
    <lineage>
        <taxon>Eukaryota</taxon>
        <taxon>Fungi</taxon>
        <taxon>Dikarya</taxon>
        <taxon>Ascomycota</taxon>
        <taxon>Pezizomycotina</taxon>
        <taxon>Dothideomycetes</taxon>
        <taxon>Pleosporomycetidae</taxon>
        <taxon>Pleosporales</taxon>
        <taxon>Pleosporineae</taxon>
        <taxon>Phaeosphaeriaceae</taxon>
        <taxon>Ophiobolus</taxon>
    </lineage>
</organism>
<dbReference type="PROSITE" id="PS00086">
    <property type="entry name" value="CYTOCHROME_P450"/>
    <property type="match status" value="1"/>
</dbReference>
<keyword evidence="7" id="KW-0560">Oxidoreductase</keyword>
<evidence type="ECO:0000256" key="7">
    <source>
        <dbReference type="RuleBase" id="RU000461"/>
    </source>
</evidence>
<protein>
    <submittedName>
        <fullName evidence="8">Cytochrome P450</fullName>
    </submittedName>
</protein>
<dbReference type="EMBL" id="MU006233">
    <property type="protein sequence ID" value="KAF2823032.1"/>
    <property type="molecule type" value="Genomic_DNA"/>
</dbReference>
<accession>A0A6A6ZPL9</accession>
<name>A0A6A6ZPL9_9PLEO</name>
<dbReference type="InterPro" id="IPR017972">
    <property type="entry name" value="Cyt_P450_CS"/>
</dbReference>
<dbReference type="GO" id="GO:0005506">
    <property type="term" value="F:iron ion binding"/>
    <property type="evidence" value="ECO:0007669"/>
    <property type="project" value="InterPro"/>
</dbReference>
<dbReference type="AlphaFoldDB" id="A0A6A6ZPL9"/>
<evidence type="ECO:0000256" key="2">
    <source>
        <dbReference type="ARBA" id="ARBA00010617"/>
    </source>
</evidence>
<evidence type="ECO:0000256" key="6">
    <source>
        <dbReference type="PIRSR" id="PIRSR602401-1"/>
    </source>
</evidence>
<dbReference type="Proteomes" id="UP000799424">
    <property type="component" value="Unassembled WGS sequence"/>
</dbReference>
<dbReference type="InterPro" id="IPR002401">
    <property type="entry name" value="Cyt_P450_E_grp-I"/>
</dbReference>
<dbReference type="InterPro" id="IPR036396">
    <property type="entry name" value="Cyt_P450_sf"/>
</dbReference>
<dbReference type="InterPro" id="IPR050121">
    <property type="entry name" value="Cytochrome_P450_monoxygenase"/>
</dbReference>
<dbReference type="PANTHER" id="PTHR24305:SF210">
    <property type="entry name" value="CYTOCHROME P450 MONOOXYGENASE ASQL-RELATED"/>
    <property type="match status" value="1"/>
</dbReference>
<dbReference type="InterPro" id="IPR001128">
    <property type="entry name" value="Cyt_P450"/>
</dbReference>
<dbReference type="GO" id="GO:0016705">
    <property type="term" value="F:oxidoreductase activity, acting on paired donors, with incorporation or reduction of molecular oxygen"/>
    <property type="evidence" value="ECO:0007669"/>
    <property type="project" value="InterPro"/>
</dbReference>
<dbReference type="OrthoDB" id="1470350at2759"/>
<keyword evidence="9" id="KW-1185">Reference proteome</keyword>
<proteinExistence type="inferred from homology"/>
<dbReference type="GO" id="GO:0004497">
    <property type="term" value="F:monooxygenase activity"/>
    <property type="evidence" value="ECO:0007669"/>
    <property type="project" value="UniProtKB-KW"/>
</dbReference>
<keyword evidence="7" id="KW-0503">Monooxygenase</keyword>
<dbReference type="GO" id="GO:0020037">
    <property type="term" value="F:heme binding"/>
    <property type="evidence" value="ECO:0007669"/>
    <property type="project" value="InterPro"/>
</dbReference>
<comment type="similarity">
    <text evidence="2 7">Belongs to the cytochrome P450 family.</text>
</comment>
<evidence type="ECO:0000256" key="3">
    <source>
        <dbReference type="ARBA" id="ARBA00022617"/>
    </source>
</evidence>
<keyword evidence="5 6" id="KW-0408">Iron</keyword>
<sequence length="498" mass="56179">MLTTGANFTALLKISALLLLGYVFTKIVYNVFLHPLRSYPGPLLARATLLVYQREIMKGYSHIWFQDLHKKYGPVVRCSPNILSFLEPEVWKDVYGYKSPSFAKDVYHFYGPDPHGEPPGLLRADDISHARQRKLISNAFSDKALKEQEQLLKGYVQTLVERLTDIARGKDGGKTDIIEWYNFTTFDIMADLTFGEDLGQLRNSSYSPWVTALFGFVKFVAIGRIGRDWPGLTRLLGLLVPAEIRAQGETHLNFAAEKVDKRMARKTDRPDIWTYVMKGSDTEGKGLAPSELYSNGQVFMLGGTETTATLLSGLTYLLLKNPEKLKRLTQEVRNAFKSFNDMTMTRISQLEYLQACIDEGLRLYPPVAGSVPRIAPECGAKVCGRWVPSGTTVQNPIYAASRSPTNFKNPDTFAPERFLQEGATEYGSDKRDASSPFSYGPRNCVGKNLAYHEMRLILASLLLQFNIELCPEVGNWLHQKNFILWEKQPLLIKLSLAH</sequence>
<dbReference type="PANTHER" id="PTHR24305">
    <property type="entry name" value="CYTOCHROME P450"/>
    <property type="match status" value="1"/>
</dbReference>
<evidence type="ECO:0000256" key="5">
    <source>
        <dbReference type="ARBA" id="ARBA00023004"/>
    </source>
</evidence>
<dbReference type="Gene3D" id="1.10.630.10">
    <property type="entry name" value="Cytochrome P450"/>
    <property type="match status" value="1"/>
</dbReference>
<feature type="binding site" description="axial binding residue" evidence="6">
    <location>
        <position position="444"/>
    </location>
    <ligand>
        <name>heme</name>
        <dbReference type="ChEBI" id="CHEBI:30413"/>
    </ligand>
    <ligandPart>
        <name>Fe</name>
        <dbReference type="ChEBI" id="CHEBI:18248"/>
    </ligandPart>
</feature>
<evidence type="ECO:0000256" key="1">
    <source>
        <dbReference type="ARBA" id="ARBA00001971"/>
    </source>
</evidence>
<dbReference type="Pfam" id="PF00067">
    <property type="entry name" value="p450"/>
    <property type="match status" value="1"/>
</dbReference>
<keyword evidence="4 6" id="KW-0479">Metal-binding</keyword>
<reference evidence="8" key="1">
    <citation type="journal article" date="2020" name="Stud. Mycol.">
        <title>101 Dothideomycetes genomes: a test case for predicting lifestyles and emergence of pathogens.</title>
        <authorList>
            <person name="Haridas S."/>
            <person name="Albert R."/>
            <person name="Binder M."/>
            <person name="Bloem J."/>
            <person name="Labutti K."/>
            <person name="Salamov A."/>
            <person name="Andreopoulos B."/>
            <person name="Baker S."/>
            <person name="Barry K."/>
            <person name="Bills G."/>
            <person name="Bluhm B."/>
            <person name="Cannon C."/>
            <person name="Castanera R."/>
            <person name="Culley D."/>
            <person name="Daum C."/>
            <person name="Ezra D."/>
            <person name="Gonzalez J."/>
            <person name="Henrissat B."/>
            <person name="Kuo A."/>
            <person name="Liang C."/>
            <person name="Lipzen A."/>
            <person name="Lutzoni F."/>
            <person name="Magnuson J."/>
            <person name="Mondo S."/>
            <person name="Nolan M."/>
            <person name="Ohm R."/>
            <person name="Pangilinan J."/>
            <person name="Park H.-J."/>
            <person name="Ramirez L."/>
            <person name="Alfaro M."/>
            <person name="Sun H."/>
            <person name="Tritt A."/>
            <person name="Yoshinaga Y."/>
            <person name="Zwiers L.-H."/>
            <person name="Turgeon B."/>
            <person name="Goodwin S."/>
            <person name="Spatafora J."/>
            <person name="Crous P."/>
            <person name="Grigoriev I."/>
        </authorList>
    </citation>
    <scope>NUCLEOTIDE SEQUENCE</scope>
    <source>
        <strain evidence="8">CBS 113818</strain>
    </source>
</reference>
<dbReference type="SUPFAM" id="SSF48264">
    <property type="entry name" value="Cytochrome P450"/>
    <property type="match status" value="1"/>
</dbReference>
<dbReference type="PRINTS" id="PR00463">
    <property type="entry name" value="EP450I"/>
</dbReference>
<gene>
    <name evidence="8" type="ORF">CC86DRAFT_396549</name>
</gene>